<dbReference type="GO" id="GO:0031297">
    <property type="term" value="P:replication fork processing"/>
    <property type="evidence" value="ECO:0007669"/>
    <property type="project" value="TreeGrafter"/>
</dbReference>
<organism evidence="10 11">
    <name type="scientific">Leishmania donovani</name>
    <dbReference type="NCBI Taxonomy" id="5661"/>
    <lineage>
        <taxon>Eukaryota</taxon>
        <taxon>Discoba</taxon>
        <taxon>Euglenozoa</taxon>
        <taxon>Kinetoplastea</taxon>
        <taxon>Metakinetoplastina</taxon>
        <taxon>Trypanosomatida</taxon>
        <taxon>Trypanosomatidae</taxon>
        <taxon>Leishmaniinae</taxon>
        <taxon>Leishmania</taxon>
    </lineage>
</organism>
<dbReference type="InterPro" id="IPR002711">
    <property type="entry name" value="HNH"/>
</dbReference>
<sequence>MEALLPVETCFRCGHRYAFRLSRFGCVFSCACDECIDVLKVAAAFSAAVRGRTAAVPFVPVMLSPSCELTFSMKMVSVEVDFVRDRVSAHFRNFHDAEVAQIAFSLSLALREQLARSGVVLTGPAPVIDQLTEELLESAQDPALPFFVNPPPPGLRKAVAGILSCAVPETRLDRIPHLLRRAMKAHQVEGVRTALRWGGRILFADDMGVGKTMQALATVAALEAYPLLIVCPSALKLMWADLIEQYLHEQVSVEEMHPIHGANDALSIDSQPKVVLVSYHMAAVLEKQLQARSWKCLLCDESHLLHTNVSGADATYTRVVVAIGKRAPHCLLLSGTPATDNPFDLFNQIDTLRPNLLGESRFEFAMRYCQLTFSPYLQVGESTRRVEFSSLLRSCCMLRRLKEDVLELPRKSRVVMRVAHRIGPHSGARCSGEAPYQERYANSWKANWNGIAEAVEHCCSKYDRVVLLAHHIELIDSLVQWARDHCKRAVRIDGRVPVQQRGDLLHAFHRGEARIAVIGITACAVGISLAPAQCAVFCELPPDAAWMRQAEDRLHRPGQRDEVVVYYLLGLHSQFDAELFSRLCRSLSEAEESRGASLSLSQIAHASHPALQLKPASNAQTHGSVQPTAEPLLFCISKNTGRIHVRASRSTGFYTTFPWHEARQCVQKRQDLVWQQLDTFLESVARLSPFHRRQLVLCQAWLPPVFQWKSSGVAASAPRRRNRYAKTLTVGWGVWWEVRRLYFPTRYYFGPLTAAANNEYEAGCLNCAASLPQLDRGAYIFVPGAICGAANGDSELFCSGKCRLSFFIRRSGGAIRRSVAGVDKSVCSHCHVDCETLCTSVAAAAGRRERVAVIGRLHPQLLQFPALCEKVVSNPIPGNFWHVDHVVPVAWGGGEATLDNLQTLCSAAHYRVLVPLTSESHPSRRVTLEIRVVPGYPYVAPAINLLFPPGVQPGCEGTLSEYEVKQMAKEVLNNIQPCLPSGMPCMMQIVSTVAAIVECSIDPPSQQQNGKAQGEPKVLSAGQSSSLTPVPLKAKEALKLSLFAFHLLKKCCHMKNPESNEEAASNFDWLVKYLLDSVSIFPEAARSFFPWNGISFSRAFAANIESALALPPDQQGLPKWLWEDEGRNLRIQQGSEGRYRNEFIQQRLLGTGGFAPVYVCRKKIDGRLYAIKKIAMTEAQSEKVLREVQTLAALNHKNIVRYYDAWVEDGCDEDLREFVDTDAEDEEDEKMKHGGKMLSPQSRAVARASLSSDTDCTSSLYSSSVEKSSSADTSEEDHESGESCSDSGDARSDVKMHEPKGRRPSMNFQTLYIQMELCSARSLRHLIDESDSSDSGGIFSSANGEKVAVSILRQLLSVTAHTHRERIVHRDLKPENVLFEMESNHNSEAGTIRVADFGLARVMSGVKRITSVLDVDEVNTPTNLVSANYPTGNCGSVLYCAPEQEKGLEYDYKVDEFSIGMIAFEMWLAIAGKGFRERFTIMGEVWRTGKLPQWFARWNPTMADIIEKLLEPDPRRRTTCEAVLSTAELPGDPADLTSALDTVDRYGERIAGRIIQKIQRIGSEFRKPSRAFRDDAQFVGSSQCTDVVQAVQVIGMLHGAVPVALFDPTVAMNPKLAEMNVDCVVDSSGRSFAYSALPYFATASFLGMQENSSIGSFYQFYHRARSYVIFTTPLPHHGVFNECVLEPLLSLCHLLAFTETTEPMEVIVSHVHWLKTVFPAEIGTRSPPPALCHLRSEILTADQVGHAISSITESLCAAGLLLCDERDEYIKKFTMAVVDVINTFAKHMNTHLTLVMDPALQPSDLLVARKALEMGIIFECRSTRGAVPLAFGCFLDNFTTNCTVVNPDISAFSVVVDVQHLLNVGKHVHVTWRENLLLDGVAAKRHDLYSLTQLPHVVEAAIQLWKGNIRACIRADTDARALARALKAKQIRWLLVDGKRIVAVSTNQQGKVSGHGGDIALDDLRQTVRSLSVKEKSTSSANIDVQFLSGKVETRTADKIVELFSTMMTPPPSTVVVVNTDVKRIHECLEQFNESAPDSPPETLAEPTLARWMKANAAASSVVPQQQLLFAGGKMDRFFKKSSSEAAQAKEEVELLQQKIKTMGELESQLAAYHVAGEASGGELTPEIRAAVQAALRGIVAKHAEEMGACKQQVAAAQATLSTKETTIAELMQELEAVKAVYLESQQRFAEEMQSVTNHHEKEMAHLRCQPESLQELEDLKSRFQEQQKEIASLENHSLQNAQIMSVLQQDLASSAEKNESLIQEVRSLQESLETLKQKQAIWKEKVTQMKAKDDETIKQLQSELALMRESSLEMNHSPPVAEPPAISQPGTSATAATLDRGSTSASKPTPSPPEEHLYKLSIQLEEEPINSRQFQEQLAIWKQKVNQMKVHDTRTIEALQAECDHLRHQLAAGADEQAQAHEALRAELAAAQSERDNAAQQAQRHAEDAACVRQELGAKAAQLEQLEANLLSWKEKVKASKAQDAQRIALQEEELEQLRHQLAAGADEQAQRHAEELEQLRHQLAAGADEQAQAHEALRAELAAAQSERDNAAQQAQRHAEELEQLRHQLAAGADEQAQAHEALRAELAAAQSERDNAAQQAQRHAEELEQLRHQLAAGADEQAQAHEALRAELAAAQSERDNAAQQAQRHAEELEQLRHQLAAGADEQAQAHEALRAELAAAQSERDNAAQQAQRHAEELEQLRHQLAAGADEQAQAHEALRAELAAAQSERDNAAQQAQRHAEELEQLRHQLAAGADEQAQAHEALRAELAAAQSERDNAAQQAQRHAEDAACVRQELGAKAAQLEQLEASLLSWKEKVKSAKLMDSERILRLSEERDGWQREAARVSEAVRMLCASAKICSNAGSPTEWSESLCEAVKDGQAALVCLSLELWTESTWAGIQGFKEQLTAYLGARASAAKEAAERVEALEAEVLRLKESEASLSARCENTEAHARSVEEDLKRASTQAERVSELEQETSDLRTRCNLLRKELQRQREAMQRDRSQPHETANSEAAASPITENASAVQSVLLAAAGCVSERDVVTFVDSRGSQGGSLKLSKVGAEQLIKENAELKRENAHNNTVIAQYIRELEGYKANERVQLSIEYLRNIVQQYLCAAEDLRPKMIPAICTMNGLERQSR</sequence>
<evidence type="ECO:0000259" key="8">
    <source>
        <dbReference type="PROSITE" id="PS51192"/>
    </source>
</evidence>
<dbReference type="SUPFAM" id="SSF54495">
    <property type="entry name" value="UBC-like"/>
    <property type="match status" value="1"/>
</dbReference>
<dbReference type="GO" id="GO:0003676">
    <property type="term" value="F:nucleic acid binding"/>
    <property type="evidence" value="ECO:0007669"/>
    <property type="project" value="InterPro"/>
</dbReference>
<feature type="compositionally biased region" description="Basic and acidic residues" evidence="6">
    <location>
        <begin position="1288"/>
        <end position="1301"/>
    </location>
</feature>
<feature type="domain" description="Protein kinase" evidence="7">
    <location>
        <begin position="1143"/>
        <end position="1529"/>
    </location>
</feature>
<keyword evidence="1" id="KW-0547">Nucleotide-binding</keyword>
<dbReference type="InterPro" id="IPR014001">
    <property type="entry name" value="Helicase_ATP-bd"/>
</dbReference>
<dbReference type="SUPFAM" id="SSF56112">
    <property type="entry name" value="Protein kinase-like (PK-like)"/>
    <property type="match status" value="1"/>
</dbReference>
<dbReference type="GO" id="GO:0004520">
    <property type="term" value="F:DNA endonuclease activity"/>
    <property type="evidence" value="ECO:0007669"/>
    <property type="project" value="TreeGrafter"/>
</dbReference>
<accession>A0A504XVN6</accession>
<dbReference type="InterPro" id="IPR011009">
    <property type="entry name" value="Kinase-like_dom_sf"/>
</dbReference>
<keyword evidence="2" id="KW-0378">Hydrolase</keyword>
<dbReference type="Pfam" id="PF01844">
    <property type="entry name" value="HNH"/>
    <property type="match status" value="1"/>
</dbReference>
<evidence type="ECO:0000259" key="7">
    <source>
        <dbReference type="PROSITE" id="PS50011"/>
    </source>
</evidence>
<dbReference type="InterPro" id="IPR038718">
    <property type="entry name" value="SNF2-like_sf"/>
</dbReference>
<feature type="domain" description="Helicase ATP-binding" evidence="8">
    <location>
        <begin position="192"/>
        <end position="355"/>
    </location>
</feature>
<dbReference type="GO" id="GO:0006281">
    <property type="term" value="P:DNA repair"/>
    <property type="evidence" value="ECO:0007669"/>
    <property type="project" value="TreeGrafter"/>
</dbReference>
<dbReference type="InterPro" id="IPR016135">
    <property type="entry name" value="UBQ-conjugating_enzyme/RWD"/>
</dbReference>
<dbReference type="Gene3D" id="3.40.50.10810">
    <property type="entry name" value="Tandem AAA-ATPase domain"/>
    <property type="match status" value="1"/>
</dbReference>
<feature type="region of interest" description="Disordered" evidence="6">
    <location>
        <begin position="2997"/>
        <end position="3021"/>
    </location>
</feature>
<feature type="coiled-coil region" evidence="5">
    <location>
        <begin position="2079"/>
        <end position="2106"/>
    </location>
</feature>
<dbReference type="CDD" id="cd00085">
    <property type="entry name" value="HNHc"/>
    <property type="match status" value="1"/>
</dbReference>
<keyword evidence="10" id="KW-0418">Kinase</keyword>
<dbReference type="InterPro" id="IPR000330">
    <property type="entry name" value="SNF2_N"/>
</dbReference>
<keyword evidence="5" id="KW-0175">Coiled coil</keyword>
<evidence type="ECO:0000256" key="2">
    <source>
        <dbReference type="ARBA" id="ARBA00022801"/>
    </source>
</evidence>
<dbReference type="PANTHER" id="PTHR45766:SF3">
    <property type="entry name" value="DNA ANNEALING HELICASE AND ENDONUCLEASE ZRANB3"/>
    <property type="match status" value="1"/>
</dbReference>
<dbReference type="CDD" id="cd18010">
    <property type="entry name" value="DEXHc_HARP_SMARCAL1"/>
    <property type="match status" value="1"/>
</dbReference>
<dbReference type="GO" id="GO:0005524">
    <property type="term" value="F:ATP binding"/>
    <property type="evidence" value="ECO:0007669"/>
    <property type="project" value="UniProtKB-KW"/>
</dbReference>
<feature type="coiled-coil region" evidence="5">
    <location>
        <begin position="2214"/>
        <end position="2293"/>
    </location>
</feature>
<evidence type="ECO:0000256" key="6">
    <source>
        <dbReference type="SAM" id="MobiDB-lite"/>
    </source>
</evidence>
<dbReference type="PROSITE" id="PS50011">
    <property type="entry name" value="PROTEIN_KINASE_DOM"/>
    <property type="match status" value="1"/>
</dbReference>
<dbReference type="Gene3D" id="3.30.200.20">
    <property type="entry name" value="Phosphorylase Kinase, domain 1"/>
    <property type="match status" value="1"/>
</dbReference>
<feature type="region of interest" description="Disordered" evidence="6">
    <location>
        <begin position="1222"/>
        <end position="1306"/>
    </location>
</feature>
<feature type="region of interest" description="Disordered" evidence="6">
    <location>
        <begin position="2312"/>
        <end position="2356"/>
    </location>
</feature>
<dbReference type="GO" id="GO:0016787">
    <property type="term" value="F:hydrolase activity"/>
    <property type="evidence" value="ECO:0007669"/>
    <property type="project" value="UniProtKB-KW"/>
</dbReference>
<dbReference type="Pfam" id="PF00069">
    <property type="entry name" value="Pkinase"/>
    <property type="match status" value="2"/>
</dbReference>
<feature type="compositionally biased region" description="Basic and acidic residues" evidence="6">
    <location>
        <begin position="2997"/>
        <end position="3009"/>
    </location>
</feature>
<dbReference type="VEuPathDB" id="TriTrypDB:LdCL_110005500"/>
<dbReference type="InterPro" id="IPR008271">
    <property type="entry name" value="Ser/Thr_kinase_AS"/>
</dbReference>
<dbReference type="VEuPathDB" id="TriTrypDB:LDHU3_11.0070"/>
<keyword evidence="3" id="KW-0347">Helicase</keyword>
<dbReference type="PANTHER" id="PTHR45766">
    <property type="entry name" value="DNA ANNEALING HELICASE AND ENDONUCLEASE ZRANB3 FAMILY MEMBER"/>
    <property type="match status" value="1"/>
</dbReference>
<feature type="domain" description="Helicase C-terminal" evidence="9">
    <location>
        <begin position="450"/>
        <end position="606"/>
    </location>
</feature>
<evidence type="ECO:0000256" key="1">
    <source>
        <dbReference type="ARBA" id="ARBA00022741"/>
    </source>
</evidence>
<feature type="coiled-coil region" evidence="5">
    <location>
        <begin position="2154"/>
        <end position="2188"/>
    </location>
</feature>
<dbReference type="InterPro" id="IPR001650">
    <property type="entry name" value="Helicase_C-like"/>
</dbReference>
<dbReference type="Gene3D" id="1.10.30.50">
    <property type="match status" value="1"/>
</dbReference>
<dbReference type="Pfam" id="PF00176">
    <property type="entry name" value="SNF2-rel_dom"/>
    <property type="match status" value="1"/>
</dbReference>
<dbReference type="SMART" id="SM00490">
    <property type="entry name" value="HELICc"/>
    <property type="match status" value="1"/>
</dbReference>
<dbReference type="InterPro" id="IPR003615">
    <property type="entry name" value="HNH_nuc"/>
</dbReference>
<feature type="compositionally biased region" description="Low complexity" evidence="6">
    <location>
        <begin position="1249"/>
        <end position="1272"/>
    </location>
</feature>
<feature type="coiled-coil region" evidence="5">
    <location>
        <begin position="2397"/>
        <end position="2828"/>
    </location>
</feature>
<dbReference type="SMART" id="SM00507">
    <property type="entry name" value="HNHc"/>
    <property type="match status" value="1"/>
</dbReference>
<reference evidence="11" key="1">
    <citation type="submission" date="2019-02" db="EMBL/GenBank/DDBJ databases">
        <title>FDA dAtabase for Regulatory Grade micrObial Sequences (FDA-ARGOS): Supporting development and validation of Infectious Disease Dx tests.</title>
        <authorList>
            <person name="Duncan R."/>
            <person name="Fisher C."/>
            <person name="Tallon L."/>
            <person name="Sadzewicz L."/>
            <person name="Sengamalay N."/>
            <person name="Ott S."/>
            <person name="Godinez A."/>
            <person name="Nagaraj S."/>
            <person name="Vavikolanu K."/>
            <person name="Nadendla S."/>
            <person name="Aluvathingal J."/>
            <person name="Sichtig H."/>
        </authorList>
    </citation>
    <scope>NUCLEOTIDE SEQUENCE [LARGE SCALE GENOMIC DNA]</scope>
    <source>
        <strain evidence="11">FDAARGOS_361</strain>
    </source>
</reference>
<dbReference type="VEuPathDB" id="TriTrypDB:LDHU3_11.0080"/>
<dbReference type="SMART" id="SM00220">
    <property type="entry name" value="S_TKc"/>
    <property type="match status" value="1"/>
</dbReference>
<evidence type="ECO:0000256" key="5">
    <source>
        <dbReference type="SAM" id="Coils"/>
    </source>
</evidence>
<protein>
    <submittedName>
        <fullName evidence="10">Protein kinase domain family protein</fullName>
    </submittedName>
</protein>
<dbReference type="VEuPathDB" id="TriTrypDB:LdBPK_110070.1"/>
<dbReference type="VEuPathDB" id="TriTrypDB:LdCL_110005400"/>
<dbReference type="CDD" id="cd18793">
    <property type="entry name" value="SF2_C_SNF"/>
    <property type="match status" value="1"/>
</dbReference>
<dbReference type="VEuPathDB" id="TriTrypDB:LdBPK_110060.1"/>
<dbReference type="VEuPathDB" id="TriTrypDB:LdBPK_110050.1"/>
<dbReference type="PROSITE" id="PS51194">
    <property type="entry name" value="HELICASE_CTER"/>
    <property type="match status" value="1"/>
</dbReference>
<dbReference type="Proteomes" id="UP000318447">
    <property type="component" value="Unassembled WGS sequence"/>
</dbReference>
<feature type="compositionally biased region" description="Polar residues" evidence="6">
    <location>
        <begin position="3010"/>
        <end position="3021"/>
    </location>
</feature>
<gene>
    <name evidence="10" type="ORF">CGC21_1170</name>
</gene>
<dbReference type="VEuPathDB" id="TriTrypDB:LdCL_110005600"/>
<keyword evidence="10" id="KW-0808">Transferase</keyword>
<dbReference type="FunFam" id="3.30.200.20:FF:001010">
    <property type="entry name" value="eIF-2 alpha kinase"/>
    <property type="match status" value="1"/>
</dbReference>
<dbReference type="InterPro" id="IPR027417">
    <property type="entry name" value="P-loop_NTPase"/>
</dbReference>
<dbReference type="Gene3D" id="3.40.50.300">
    <property type="entry name" value="P-loop containing nucleotide triphosphate hydrolases"/>
    <property type="match status" value="1"/>
</dbReference>
<dbReference type="SUPFAM" id="SSF52540">
    <property type="entry name" value="P-loop containing nucleoside triphosphate hydrolases"/>
    <property type="match status" value="2"/>
</dbReference>
<dbReference type="InterPro" id="IPR049730">
    <property type="entry name" value="SNF2/RAD54-like_C"/>
</dbReference>
<dbReference type="GO" id="GO:0004386">
    <property type="term" value="F:helicase activity"/>
    <property type="evidence" value="ECO:0007669"/>
    <property type="project" value="UniProtKB-KW"/>
</dbReference>
<dbReference type="FunFam" id="1.10.510.10:FF:001895">
    <property type="entry name" value="eIF-2 alpha kinase"/>
    <property type="match status" value="1"/>
</dbReference>
<dbReference type="GO" id="GO:0008270">
    <property type="term" value="F:zinc ion binding"/>
    <property type="evidence" value="ECO:0007669"/>
    <property type="project" value="InterPro"/>
</dbReference>
<evidence type="ECO:0000256" key="3">
    <source>
        <dbReference type="ARBA" id="ARBA00022806"/>
    </source>
</evidence>
<dbReference type="InterPro" id="IPR000237">
    <property type="entry name" value="GRIP_dom"/>
</dbReference>
<keyword evidence="4" id="KW-0067">ATP-binding</keyword>
<evidence type="ECO:0000256" key="4">
    <source>
        <dbReference type="ARBA" id="ARBA00022840"/>
    </source>
</evidence>
<dbReference type="GO" id="GO:0004672">
    <property type="term" value="F:protein kinase activity"/>
    <property type="evidence" value="ECO:0007669"/>
    <property type="project" value="InterPro"/>
</dbReference>
<dbReference type="CDD" id="cd13996">
    <property type="entry name" value="STKc_EIF2AK"/>
    <property type="match status" value="1"/>
</dbReference>
<dbReference type="Pfam" id="PF00271">
    <property type="entry name" value="Helicase_C"/>
    <property type="match status" value="1"/>
</dbReference>
<feature type="compositionally biased region" description="Basic and acidic residues" evidence="6">
    <location>
        <begin position="2957"/>
        <end position="2966"/>
    </location>
</feature>
<dbReference type="Pfam" id="PF01465">
    <property type="entry name" value="GRIP"/>
    <property type="match status" value="1"/>
</dbReference>
<name>A0A504XVN6_LEIDO</name>
<evidence type="ECO:0000313" key="11">
    <source>
        <dbReference type="Proteomes" id="UP000318447"/>
    </source>
</evidence>
<dbReference type="GO" id="GO:0043596">
    <property type="term" value="C:nuclear replication fork"/>
    <property type="evidence" value="ECO:0007669"/>
    <property type="project" value="TreeGrafter"/>
</dbReference>
<evidence type="ECO:0000259" key="9">
    <source>
        <dbReference type="PROSITE" id="PS51194"/>
    </source>
</evidence>
<proteinExistence type="predicted"/>
<dbReference type="EMBL" id="RHLC01000035">
    <property type="protein sequence ID" value="TPP53082.1"/>
    <property type="molecule type" value="Genomic_DNA"/>
</dbReference>
<dbReference type="VEuPathDB" id="TriTrypDB:LDHU3_11.0060"/>
<dbReference type="InterPro" id="IPR000719">
    <property type="entry name" value="Prot_kinase_dom"/>
</dbReference>
<dbReference type="PROSITE" id="PS51192">
    <property type="entry name" value="HELICASE_ATP_BIND_1"/>
    <property type="match status" value="1"/>
</dbReference>
<evidence type="ECO:0000313" key="10">
    <source>
        <dbReference type="EMBL" id="TPP53082.1"/>
    </source>
</evidence>
<feature type="region of interest" description="Disordered" evidence="6">
    <location>
        <begin position="2957"/>
        <end position="2978"/>
    </location>
</feature>
<dbReference type="SMART" id="SM00487">
    <property type="entry name" value="DEXDc"/>
    <property type="match status" value="1"/>
</dbReference>
<comment type="caution">
    <text evidence="10">The sequence shown here is derived from an EMBL/GenBank/DDBJ whole genome shotgun (WGS) entry which is preliminary data.</text>
</comment>
<dbReference type="Gene3D" id="1.10.510.10">
    <property type="entry name" value="Transferase(Phosphotransferase) domain 1"/>
    <property type="match status" value="1"/>
</dbReference>
<dbReference type="PROSITE" id="PS00108">
    <property type="entry name" value="PROTEIN_KINASE_ST"/>
    <property type="match status" value="1"/>
</dbReference>